<keyword evidence="3" id="KW-1185">Reference proteome</keyword>
<keyword evidence="1" id="KW-0812">Transmembrane</keyword>
<keyword evidence="1" id="KW-0472">Membrane</keyword>
<feature type="transmembrane region" description="Helical" evidence="1">
    <location>
        <begin position="50"/>
        <end position="71"/>
    </location>
</feature>
<reference evidence="2 3" key="1">
    <citation type="submission" date="2018-05" db="EMBL/GenBank/DDBJ databases">
        <title>Micromonospora from Atacama Desert.</title>
        <authorList>
            <person name="Carro L."/>
            <person name="Goodfellow M."/>
            <person name="Klenk H.-P."/>
        </authorList>
    </citation>
    <scope>NUCLEOTIDE SEQUENCE [LARGE SCALE GENOMIC DNA]</scope>
    <source>
        <strain evidence="2 3">LB39</strain>
    </source>
</reference>
<dbReference type="Proteomes" id="UP000282312">
    <property type="component" value="Unassembled WGS sequence"/>
</dbReference>
<organism evidence="2 3">
    <name type="scientific">Micromonospora inaquosa</name>
    <dbReference type="NCBI Taxonomy" id="2203716"/>
    <lineage>
        <taxon>Bacteria</taxon>
        <taxon>Bacillati</taxon>
        <taxon>Actinomycetota</taxon>
        <taxon>Actinomycetes</taxon>
        <taxon>Micromonosporales</taxon>
        <taxon>Micromonosporaceae</taxon>
        <taxon>Micromonospora</taxon>
    </lineage>
</organism>
<gene>
    <name evidence="2" type="ORF">DLJ59_02015</name>
</gene>
<name>A0A3N9X5C1_9ACTN</name>
<proteinExistence type="predicted"/>
<sequence length="78" mass="7890">MRAVAAIGALPAAGGFMWQVIADTVDAPSWIRALSPFAHLAAVPATAPDWAATSVMAGIAAAGVIAGIIGYRRRDLCA</sequence>
<comment type="caution">
    <text evidence="2">The sequence shown here is derived from an EMBL/GenBank/DDBJ whole genome shotgun (WGS) entry which is preliminary data.</text>
</comment>
<accession>A0A3N9X5C1</accession>
<dbReference type="RefSeq" id="WP_124770809.1">
    <property type="nucleotide sequence ID" value="NZ_QGSZ01000098.1"/>
</dbReference>
<evidence type="ECO:0000313" key="3">
    <source>
        <dbReference type="Proteomes" id="UP000282312"/>
    </source>
</evidence>
<protein>
    <submittedName>
        <fullName evidence="2">Uncharacterized protein</fullName>
    </submittedName>
</protein>
<evidence type="ECO:0000313" key="2">
    <source>
        <dbReference type="EMBL" id="RQX08162.1"/>
    </source>
</evidence>
<dbReference type="EMBL" id="QGSZ01000098">
    <property type="protein sequence ID" value="RQX08162.1"/>
    <property type="molecule type" value="Genomic_DNA"/>
</dbReference>
<dbReference type="AlphaFoldDB" id="A0A3N9X5C1"/>
<keyword evidence="1" id="KW-1133">Transmembrane helix</keyword>
<evidence type="ECO:0000256" key="1">
    <source>
        <dbReference type="SAM" id="Phobius"/>
    </source>
</evidence>